<accession>A0A812SFW8</accession>
<reference evidence="1" key="1">
    <citation type="submission" date="2021-02" db="EMBL/GenBank/DDBJ databases">
        <authorList>
            <person name="Dougan E. K."/>
            <person name="Rhodes N."/>
            <person name="Thang M."/>
            <person name="Chan C."/>
        </authorList>
    </citation>
    <scope>NUCLEOTIDE SEQUENCE</scope>
</reference>
<name>A0A812SFW8_9DINO</name>
<comment type="caution">
    <text evidence="1">The sequence shown here is derived from an EMBL/GenBank/DDBJ whole genome shotgun (WGS) entry which is preliminary data.</text>
</comment>
<keyword evidence="2" id="KW-1185">Reference proteome</keyword>
<evidence type="ECO:0000313" key="1">
    <source>
        <dbReference type="EMBL" id="CAE7476412.1"/>
    </source>
</evidence>
<dbReference type="EMBL" id="CAJNJA010021467">
    <property type="protein sequence ID" value="CAE7476412.1"/>
    <property type="molecule type" value="Genomic_DNA"/>
</dbReference>
<organism evidence="1 2">
    <name type="scientific">Symbiodinium necroappetens</name>
    <dbReference type="NCBI Taxonomy" id="1628268"/>
    <lineage>
        <taxon>Eukaryota</taxon>
        <taxon>Sar</taxon>
        <taxon>Alveolata</taxon>
        <taxon>Dinophyceae</taxon>
        <taxon>Suessiales</taxon>
        <taxon>Symbiodiniaceae</taxon>
        <taxon>Symbiodinium</taxon>
    </lineage>
</organism>
<protein>
    <submittedName>
        <fullName evidence="1">Uncharacterized protein</fullName>
    </submittedName>
</protein>
<gene>
    <name evidence="1" type="ORF">SNEC2469_LOCUS13461</name>
</gene>
<evidence type="ECO:0000313" key="2">
    <source>
        <dbReference type="Proteomes" id="UP000601435"/>
    </source>
</evidence>
<dbReference type="OrthoDB" id="447222at2759"/>
<feature type="non-terminal residue" evidence="1">
    <location>
        <position position="1552"/>
    </location>
</feature>
<proteinExistence type="predicted"/>
<sequence length="1552" mass="164398">NVTQAVQDELMGSLDYKLATSNVNYVQSRRDVMYFPSSLSTFTPTTSRVARIPLTSGMDFVDPESVKIAFRVRNTDGAGGQLFPGSFEGSCFIKRVQLFSNGQRTDDISEYGRCCWLYSLLKPQEWYNGRAYEGFYPTNLGNPPAILDGNYKDVLIPPTLIGMFQSGKMLPPQLNLVLEIEFADPADALWPGGDGTTSYSIENVRVLASQVSSIPAGTTQHNVTVARSFTKLMGAFVTFKDDNDALGEVMNLEYPAVNGQLESQMQLGALQYPRYPMASLAEHHHFLEIMAGTYDSKIKSMRLNRLEYEDTQFIAAFPVERVPKHPLSGISTRSGDLARFTFKNLQPDRAQKLYIHLEPIAFSPVGGAGSHGAGIVKFAILADSLVSNVLMDECLITVEIAAAKALTKRKELEVHQLLSGAGLQFESQHYLPFRSCGLESETSRALADFVLYGPRCAIILEVDEGQHSNRDHSCDVRRDFDIAASVALGSDHKLVIVRYNPDAFKVAGQTVRTTKKERHARLLQLLHSLLQEEPERQFQRLFLYYDRAAEDSELPAVAEDWDVVARTVSRATTESTGITAGQLATVLTAYTPQTETAANSASISANSTAAANNAAAVASVQAQVNALPPPPDLTPYALASDLAAAEGQLAANQSSITALNTSLTTGLASKANQSALDALQLEVDSKSTPASVDAKLASYSTTAAMNSAITSANNATLASVASKNALRSVTDQLALDLAAKQSGPDVDQKIATALLDRPSSTDLNAAVGLRTSPADVDQKLATALVTYVTQVALDAALALRDGRLDAAEASITALQAAGFQTAAQVASAIATALLSYTDSVGVNALLAVRDGRLDAAEASITGLQSAGYQTSTQVSAVATALLPYVQQTALDAALGLRDLRLDSAEANILALQGAGPFASAADLDSLETSLQSAIDAVLAQLAVLAAGAVQNAPEWAGQTTFELLVGASTLRRLHVTAPLSISLQNEDQALSIACDSYAAIAAAIAAALAPYETAAQRDAAITAALAAFSNTSEVNGLIAAALTAYSYYSITAEMNSAISAAVAGIDLSPYYSSAQTDAAITAALVPVTLSNAPAWGANPPTWELLKGTNVLRNLHFAGPLSASLQNNTDTLEIDCDSYEKAETYTQAEVNSVVAGAIDVLNVTQYRTEAQVSTAISDALVPYYDASQVDAQIAANSFDSSQYYTRTQSDSRYFLTTANFVGTTLVRTDVTPPTLRTLQPRAPISTNLISSNGTVELLCDAWSKSEADSRYVQSSNLTSLDSRYFPVNGNAGGGGIFPMVITTLTPRMIRAILPRAPLSGAFILGNGATLELNCDCYSKAESDGRYYTMGRSNANFADIAIEADVAALDTRVAALEASPLPADISANSVSATGDWLSLVGGTAGTRIQDNANNDLITVTTTEAFFGIRSRVDHRLTIDTPSGPDEGLYTAAVRALELTGLLTGTEAVFPTRVSTPELAPSLFTGTTGLEVTDQSLNPPQVEDDETKSLSRLISNTAGTGFARLQLDANTATGFEQLEVASAGGCTLNAPGQEI</sequence>
<dbReference type="Proteomes" id="UP000601435">
    <property type="component" value="Unassembled WGS sequence"/>
</dbReference>